<comment type="cofactor">
    <cofactor evidence="1">
        <name>Zn(2+)</name>
        <dbReference type="ChEBI" id="CHEBI:29105"/>
    </cofactor>
</comment>
<gene>
    <name evidence="7" type="ORF">A1O7_04982</name>
</gene>
<dbReference type="Gene3D" id="3.20.20.140">
    <property type="entry name" value="Metal-dependent hydrolases"/>
    <property type="match status" value="1"/>
</dbReference>
<evidence type="ECO:0000256" key="5">
    <source>
        <dbReference type="SAM" id="MobiDB-lite"/>
    </source>
</evidence>
<dbReference type="InterPro" id="IPR006680">
    <property type="entry name" value="Amidohydro-rel"/>
</dbReference>
<dbReference type="GeneID" id="19179567"/>
<evidence type="ECO:0000256" key="3">
    <source>
        <dbReference type="ARBA" id="ARBA00036696"/>
    </source>
</evidence>
<dbReference type="AlphaFoldDB" id="W9WR53"/>
<dbReference type="RefSeq" id="XP_007757182.1">
    <property type="nucleotide sequence ID" value="XM_007758992.1"/>
</dbReference>
<dbReference type="GO" id="GO:0004157">
    <property type="term" value="F:dihydropyrimidinase activity"/>
    <property type="evidence" value="ECO:0007669"/>
    <property type="project" value="UniProtKB-EC"/>
</dbReference>
<dbReference type="HOGENOM" id="CLU_015572_2_0_1"/>
<dbReference type="EMBL" id="AMGW01000003">
    <property type="protein sequence ID" value="EXJ60829.1"/>
    <property type="molecule type" value="Genomic_DNA"/>
</dbReference>
<dbReference type="EC" id="3.5.2.2" evidence="4"/>
<dbReference type="eggNOG" id="KOG2584">
    <property type="taxonomic scope" value="Eukaryota"/>
</dbReference>
<accession>W9WR53</accession>
<dbReference type="SUPFAM" id="SSF51338">
    <property type="entry name" value="Composite domain of metallo-dependent hydrolases"/>
    <property type="match status" value="1"/>
</dbReference>
<dbReference type="Proteomes" id="UP000019473">
    <property type="component" value="Unassembled WGS sequence"/>
</dbReference>
<evidence type="ECO:0000313" key="7">
    <source>
        <dbReference type="EMBL" id="EXJ60829.1"/>
    </source>
</evidence>
<dbReference type="InterPro" id="IPR050378">
    <property type="entry name" value="Metallo-dep_Hydrolases_sf"/>
</dbReference>
<comment type="catalytic activity">
    <reaction evidence="3">
        <text>5,6-dihydrouracil + H2O = 3-(carbamoylamino)propanoate + H(+)</text>
        <dbReference type="Rhea" id="RHEA:16121"/>
        <dbReference type="ChEBI" id="CHEBI:11892"/>
        <dbReference type="ChEBI" id="CHEBI:15377"/>
        <dbReference type="ChEBI" id="CHEBI:15378"/>
        <dbReference type="ChEBI" id="CHEBI:15901"/>
        <dbReference type="EC" id="3.5.2.2"/>
    </reaction>
</comment>
<comment type="similarity">
    <text evidence="2">Belongs to the metallo-dependent hydrolases superfamily. Hydantoinase/dihydropyrimidinase family.</text>
</comment>
<evidence type="ECO:0000256" key="4">
    <source>
        <dbReference type="ARBA" id="ARBA00039113"/>
    </source>
</evidence>
<dbReference type="InterPro" id="IPR032466">
    <property type="entry name" value="Metal_Hydrolase"/>
</dbReference>
<feature type="compositionally biased region" description="Polar residues" evidence="5">
    <location>
        <begin position="390"/>
        <end position="403"/>
    </location>
</feature>
<dbReference type="Pfam" id="PF01979">
    <property type="entry name" value="Amidohydro_1"/>
    <property type="match status" value="1"/>
</dbReference>
<comment type="caution">
    <text evidence="7">The sequence shown here is derived from an EMBL/GenBank/DDBJ whole genome shotgun (WGS) entry which is preliminary data.</text>
</comment>
<feature type="domain" description="Amidohydrolase-related" evidence="6">
    <location>
        <begin position="54"/>
        <end position="522"/>
    </location>
</feature>
<feature type="region of interest" description="Disordered" evidence="5">
    <location>
        <begin position="373"/>
        <end position="403"/>
    </location>
</feature>
<keyword evidence="8" id="KW-1185">Reference proteome</keyword>
<sequence length="576" mass="62960">MDLDLIIKNATIVTSTEVLPPGLSIGIQGSKIVAIALSLPCSPSTRVIDAEGAYVTPGGVDSHVHLHQDNAPTGDKWLSGSRSALCGGNTTILAFATQQRTDESLFPVVRDYHARAAGQSFVDYGFHLIVSRPGPHILGGRVAREKMDKEANVDDSEDDNEGELKTMVEQEGITSVKLYMTYPAYRLGDREMLDVMMKCREVGMTVMVHAENADMIDMITTRLLSSSHTQPKYHAVARPQIAETEATYRVISLSTLTATPILIVHMSSPAALSHARKAQSKQMLPIHAETCPHYMFLKSDRLAATSHPFDGHQHSDSPAPEGIDDNEQVDEWAGARHICAPPLRHDDKDLQSVWDAVTNGTITVISSDHAPSQYHNPLGKKKPLDEYESGKTTVKPSFANTPNGLPGIETRLPLLFSAATDPSVTSSATRTLTLPKFVALTSTNPARMYGLAGRKGSIAPGYDADLVVWYPTSRRGAGEGASRDEWPIAITNDMLHHSIDYTPFEGFRVTNWPRYVLLRGQVKWNRELEVKQGPGQGILGRPGDGVFLKRNKGEVLVGRAGGEPEGMRMGERESWM</sequence>
<reference evidence="7 8" key="1">
    <citation type="submission" date="2013-03" db="EMBL/GenBank/DDBJ databases">
        <title>The Genome Sequence of Cladophialophora yegresii CBS 114405.</title>
        <authorList>
            <consortium name="The Broad Institute Genomics Platform"/>
            <person name="Cuomo C."/>
            <person name="de Hoog S."/>
            <person name="Gorbushina A."/>
            <person name="Walker B."/>
            <person name="Young S.K."/>
            <person name="Zeng Q."/>
            <person name="Gargeya S."/>
            <person name="Fitzgerald M."/>
            <person name="Haas B."/>
            <person name="Abouelleil A."/>
            <person name="Allen A.W."/>
            <person name="Alvarado L."/>
            <person name="Arachchi H.M."/>
            <person name="Berlin A.M."/>
            <person name="Chapman S.B."/>
            <person name="Gainer-Dewar J."/>
            <person name="Goldberg J."/>
            <person name="Griggs A."/>
            <person name="Gujja S."/>
            <person name="Hansen M."/>
            <person name="Howarth C."/>
            <person name="Imamovic A."/>
            <person name="Ireland A."/>
            <person name="Larimer J."/>
            <person name="McCowan C."/>
            <person name="Murphy C."/>
            <person name="Pearson M."/>
            <person name="Poon T.W."/>
            <person name="Priest M."/>
            <person name="Roberts A."/>
            <person name="Saif S."/>
            <person name="Shea T."/>
            <person name="Sisk P."/>
            <person name="Sykes S."/>
            <person name="Wortman J."/>
            <person name="Nusbaum C."/>
            <person name="Birren B."/>
        </authorList>
    </citation>
    <scope>NUCLEOTIDE SEQUENCE [LARGE SCALE GENOMIC DNA]</scope>
    <source>
        <strain evidence="7 8">CBS 114405</strain>
    </source>
</reference>
<dbReference type="PANTHER" id="PTHR11647">
    <property type="entry name" value="HYDRANTOINASE/DIHYDROPYRIMIDINASE FAMILY MEMBER"/>
    <property type="match status" value="1"/>
</dbReference>
<name>W9WR53_9EURO</name>
<feature type="region of interest" description="Disordered" evidence="5">
    <location>
        <begin position="306"/>
        <end position="325"/>
    </location>
</feature>
<evidence type="ECO:0000256" key="1">
    <source>
        <dbReference type="ARBA" id="ARBA00001947"/>
    </source>
</evidence>
<protein>
    <recommendedName>
        <fullName evidence="4">dihydropyrimidinase</fullName>
        <ecNumber evidence="4">3.5.2.2</ecNumber>
    </recommendedName>
</protein>
<evidence type="ECO:0000259" key="6">
    <source>
        <dbReference type="Pfam" id="PF01979"/>
    </source>
</evidence>
<evidence type="ECO:0000313" key="8">
    <source>
        <dbReference type="Proteomes" id="UP000019473"/>
    </source>
</evidence>
<organism evidence="7 8">
    <name type="scientific">Cladophialophora yegresii CBS 114405</name>
    <dbReference type="NCBI Taxonomy" id="1182544"/>
    <lineage>
        <taxon>Eukaryota</taxon>
        <taxon>Fungi</taxon>
        <taxon>Dikarya</taxon>
        <taxon>Ascomycota</taxon>
        <taxon>Pezizomycotina</taxon>
        <taxon>Eurotiomycetes</taxon>
        <taxon>Chaetothyriomycetidae</taxon>
        <taxon>Chaetothyriales</taxon>
        <taxon>Herpotrichiellaceae</taxon>
        <taxon>Cladophialophora</taxon>
    </lineage>
</organism>
<dbReference type="STRING" id="1182544.W9WR53"/>
<dbReference type="PANTHER" id="PTHR11647:SF1">
    <property type="entry name" value="COLLAPSIN RESPONSE MEDIATOR PROTEIN"/>
    <property type="match status" value="1"/>
</dbReference>
<dbReference type="InterPro" id="IPR011059">
    <property type="entry name" value="Metal-dep_hydrolase_composite"/>
</dbReference>
<dbReference type="OrthoDB" id="1924787at2759"/>
<dbReference type="SUPFAM" id="SSF51556">
    <property type="entry name" value="Metallo-dependent hydrolases"/>
    <property type="match status" value="1"/>
</dbReference>
<evidence type="ECO:0000256" key="2">
    <source>
        <dbReference type="ARBA" id="ARBA00008829"/>
    </source>
</evidence>
<dbReference type="VEuPathDB" id="FungiDB:A1O7_04982"/>
<proteinExistence type="inferred from homology"/>